<evidence type="ECO:0000256" key="2">
    <source>
        <dbReference type="ARBA" id="ARBA00022803"/>
    </source>
</evidence>
<dbReference type="InterPro" id="IPR011990">
    <property type="entry name" value="TPR-like_helical_dom_sf"/>
</dbReference>
<dbReference type="Pfam" id="PF13181">
    <property type="entry name" value="TPR_8"/>
    <property type="match status" value="1"/>
</dbReference>
<comment type="caution">
    <text evidence="5">The sequence shown here is derived from an EMBL/GenBank/DDBJ whole genome shotgun (WGS) entry which is preliminary data.</text>
</comment>
<evidence type="ECO:0000256" key="3">
    <source>
        <dbReference type="PROSITE-ProRule" id="PRU00339"/>
    </source>
</evidence>
<evidence type="ECO:0008006" key="7">
    <source>
        <dbReference type="Google" id="ProtNLM"/>
    </source>
</evidence>
<proteinExistence type="predicted"/>
<dbReference type="SMART" id="SM00028">
    <property type="entry name" value="TPR"/>
    <property type="match status" value="2"/>
</dbReference>
<name>A0AB34JUH9_PRYPA</name>
<accession>A0AB34JUH9</accession>
<keyword evidence="6" id="KW-1185">Reference proteome</keyword>
<dbReference type="Proteomes" id="UP001515480">
    <property type="component" value="Unassembled WGS sequence"/>
</dbReference>
<dbReference type="PROSITE" id="PS50005">
    <property type="entry name" value="TPR"/>
    <property type="match status" value="1"/>
</dbReference>
<dbReference type="EMBL" id="JBGBPQ010000004">
    <property type="protein sequence ID" value="KAL1525531.1"/>
    <property type="molecule type" value="Genomic_DNA"/>
</dbReference>
<dbReference type="SUPFAM" id="SSF48452">
    <property type="entry name" value="TPR-like"/>
    <property type="match status" value="1"/>
</dbReference>
<evidence type="ECO:0000256" key="4">
    <source>
        <dbReference type="SAM" id="MobiDB-lite"/>
    </source>
</evidence>
<dbReference type="PANTHER" id="PTHR22904:SF523">
    <property type="entry name" value="STRESS-INDUCED-PHOSPHOPROTEIN 1"/>
    <property type="match status" value="1"/>
</dbReference>
<evidence type="ECO:0000313" key="6">
    <source>
        <dbReference type="Proteomes" id="UP001515480"/>
    </source>
</evidence>
<sequence length="256" mass="28002">MASWQHANPFQRPVDTRSMLIAQRGEGESSSHESDDDNSSLSSAESHAELYSAAECQATGNDRVKQGALEEALLWYARALAALVSEEVVDMQAVAAVLCNRSMTLLKLGRHSEALEDATQAVSLQPEKPKPLYRRACALRALGQLEDAVHACDAGLALAPGSSHLEELRCSCTRAYSSRQSNETGGTADILETERASSCDWKAELVESPFPNATPDFMPACNGRCQAEHEHFEQSTKHTNPEPITTQSHSFYRLRL</sequence>
<dbReference type="InterPro" id="IPR019734">
    <property type="entry name" value="TPR_rpt"/>
</dbReference>
<feature type="region of interest" description="Disordered" evidence="4">
    <location>
        <begin position="232"/>
        <end position="256"/>
    </location>
</feature>
<feature type="repeat" description="TPR" evidence="3">
    <location>
        <begin position="95"/>
        <end position="128"/>
    </location>
</feature>
<gene>
    <name evidence="5" type="ORF">AB1Y20_020387</name>
</gene>
<dbReference type="GO" id="GO:0051879">
    <property type="term" value="F:Hsp90 protein binding"/>
    <property type="evidence" value="ECO:0007669"/>
    <property type="project" value="TreeGrafter"/>
</dbReference>
<keyword evidence="1" id="KW-0677">Repeat</keyword>
<dbReference type="PANTHER" id="PTHR22904">
    <property type="entry name" value="TPR REPEAT CONTAINING PROTEIN"/>
    <property type="match status" value="1"/>
</dbReference>
<dbReference type="AlphaFoldDB" id="A0AB34JUH9"/>
<dbReference type="Gene3D" id="1.25.40.10">
    <property type="entry name" value="Tetratricopeptide repeat domain"/>
    <property type="match status" value="1"/>
</dbReference>
<organism evidence="5 6">
    <name type="scientific">Prymnesium parvum</name>
    <name type="common">Toxic golden alga</name>
    <dbReference type="NCBI Taxonomy" id="97485"/>
    <lineage>
        <taxon>Eukaryota</taxon>
        <taxon>Haptista</taxon>
        <taxon>Haptophyta</taxon>
        <taxon>Prymnesiophyceae</taxon>
        <taxon>Prymnesiales</taxon>
        <taxon>Prymnesiaceae</taxon>
        <taxon>Prymnesium</taxon>
    </lineage>
</organism>
<reference evidence="5 6" key="1">
    <citation type="journal article" date="2024" name="Science">
        <title>Giant polyketide synthase enzymes in the biosynthesis of giant marine polyether toxins.</title>
        <authorList>
            <person name="Fallon T.R."/>
            <person name="Shende V.V."/>
            <person name="Wierzbicki I.H."/>
            <person name="Pendleton A.L."/>
            <person name="Watervoot N.F."/>
            <person name="Auber R.P."/>
            <person name="Gonzalez D.J."/>
            <person name="Wisecaver J.H."/>
            <person name="Moore B.S."/>
        </authorList>
    </citation>
    <scope>NUCLEOTIDE SEQUENCE [LARGE SCALE GENOMIC DNA]</scope>
    <source>
        <strain evidence="5 6">12B1</strain>
    </source>
</reference>
<feature type="region of interest" description="Disordered" evidence="4">
    <location>
        <begin position="1"/>
        <end position="44"/>
    </location>
</feature>
<protein>
    <recommendedName>
        <fullName evidence="7">Peptidylprolyl isomerase</fullName>
    </recommendedName>
</protein>
<evidence type="ECO:0000256" key="1">
    <source>
        <dbReference type="ARBA" id="ARBA00022737"/>
    </source>
</evidence>
<keyword evidence="2 3" id="KW-0802">TPR repeat</keyword>
<evidence type="ECO:0000313" key="5">
    <source>
        <dbReference type="EMBL" id="KAL1525531.1"/>
    </source>
</evidence>